<protein>
    <recommendedName>
        <fullName evidence="3">NodB homology domain-containing protein</fullName>
    </recommendedName>
</protein>
<comment type="caution">
    <text evidence="1">The sequence shown here is derived from an EMBL/GenBank/DDBJ whole genome shotgun (WGS) entry which is preliminary data.</text>
</comment>
<dbReference type="RefSeq" id="WP_259101129.1">
    <property type="nucleotide sequence ID" value="NZ_CP130454.1"/>
</dbReference>
<dbReference type="Proteomes" id="UP001204798">
    <property type="component" value="Unassembled WGS sequence"/>
</dbReference>
<sequence length="479" mass="54190">MAVRLIFSFDSEDYITPAAAEAEKWWAETMSKHGITACIAIVGELVRTLQKRGRKDVLSAMSAHEIAYHSDFHSLPPTWAEILDECSWQDGIERILLTELKGISDVREAFGQHPSAWCKPGNSWGAQVAAAMSLLDIPVFCDSPFAIQRGQPFWFANSLMLQYHTSFDRYFDVPAGERLKKMQDDFLKLCDAHAGGYITMFAHPAQLVTADFWDAVNFRNGRKPPRDQWKPAPLRAAKEVAELKRGFDSFLAWVVKQPQVELTTYRQLFAEYRQPKMRWISGEIVLQLSEKVNELTYQQMEDDFLSPAELFGVFVHTMSFLAREKKLPKAVPVRSLFGPPQMPPSPIPKGSAALSDFLSAVAFADEFCTHTRCVPDRIPIGQSNVGPNAFMQAIARLLREWQTSGSLPASIPLNPVPELPKIEDEPQFRNYRFKGTWVIFPPEFEGLRTLEQIRLQTWTVKPAVPVRKARFRNNGTAGG</sequence>
<organism evidence="1 2">
    <name type="scientific">Candidatus Fervidibacter sacchari</name>
    <dbReference type="NCBI Taxonomy" id="1448929"/>
    <lineage>
        <taxon>Bacteria</taxon>
        <taxon>Candidatus Fervidibacterota</taxon>
        <taxon>Candidatus Fervidibacter</taxon>
    </lineage>
</organism>
<keyword evidence="2" id="KW-1185">Reference proteome</keyword>
<dbReference type="SUPFAM" id="SSF88713">
    <property type="entry name" value="Glycoside hydrolase/deacetylase"/>
    <property type="match status" value="1"/>
</dbReference>
<evidence type="ECO:0000313" key="1">
    <source>
        <dbReference type="EMBL" id="MCS3920877.1"/>
    </source>
</evidence>
<evidence type="ECO:0008006" key="3">
    <source>
        <dbReference type="Google" id="ProtNLM"/>
    </source>
</evidence>
<evidence type="ECO:0000313" key="2">
    <source>
        <dbReference type="Proteomes" id="UP001204798"/>
    </source>
</evidence>
<dbReference type="InterPro" id="IPR011330">
    <property type="entry name" value="Glyco_hydro/deAcase_b/a-brl"/>
</dbReference>
<gene>
    <name evidence="1" type="ORF">M2350_003314</name>
</gene>
<dbReference type="Gene3D" id="3.20.20.370">
    <property type="entry name" value="Glycoside hydrolase/deacetylase"/>
    <property type="match status" value="1"/>
</dbReference>
<dbReference type="EMBL" id="JANUCP010000007">
    <property type="protein sequence ID" value="MCS3920877.1"/>
    <property type="molecule type" value="Genomic_DNA"/>
</dbReference>
<name>A0ABT2ESJ1_9BACT</name>
<accession>A0ABT2ESJ1</accession>
<reference evidence="1 2" key="1">
    <citation type="submission" date="2022-08" db="EMBL/GenBank/DDBJ databases">
        <title>Bacterial and archaeal communities from various locations to study Microbial Dark Matter (Phase II).</title>
        <authorList>
            <person name="Stepanauskas R."/>
        </authorList>
    </citation>
    <scope>NUCLEOTIDE SEQUENCE [LARGE SCALE GENOMIC DNA]</scope>
    <source>
        <strain evidence="1 2">PD1</strain>
    </source>
</reference>
<proteinExistence type="predicted"/>